<evidence type="ECO:0000256" key="1">
    <source>
        <dbReference type="RuleBase" id="RU369025"/>
    </source>
</evidence>
<protein>
    <recommendedName>
        <fullName evidence="1">Small-conductance mechanosensitive channel</fullName>
    </recommendedName>
</protein>
<feature type="transmembrane region" description="Helical" evidence="1">
    <location>
        <begin position="65"/>
        <end position="88"/>
    </location>
</feature>
<dbReference type="RefSeq" id="WP_121101877.1">
    <property type="nucleotide sequence ID" value="NZ_RBII01000002.1"/>
</dbReference>
<keyword evidence="1" id="KW-0472">Membrane</keyword>
<dbReference type="NCBIfam" id="NF033912">
    <property type="entry name" value="msc"/>
    <property type="match status" value="1"/>
</dbReference>
<dbReference type="InParanoid" id="A0A420WEB7"/>
<keyword evidence="1" id="KW-0407">Ion channel</keyword>
<dbReference type="Proteomes" id="UP000282211">
    <property type="component" value="Unassembled WGS sequence"/>
</dbReference>
<feature type="transmembrane region" description="Helical" evidence="1">
    <location>
        <begin position="156"/>
        <end position="176"/>
    </location>
</feature>
<comment type="subcellular location">
    <subcellularLocation>
        <location evidence="1">Cell inner membrane</location>
        <topology evidence="1">Multi-pass membrane protein</topology>
    </subcellularLocation>
</comment>
<dbReference type="GO" id="GO:0008381">
    <property type="term" value="F:mechanosensitive monoatomic ion channel activity"/>
    <property type="evidence" value="ECO:0007669"/>
    <property type="project" value="InterPro"/>
</dbReference>
<evidence type="ECO:0000313" key="2">
    <source>
        <dbReference type="EMBL" id="RKQ69343.1"/>
    </source>
</evidence>
<keyword evidence="1" id="KW-1133">Transmembrane helix</keyword>
<sequence>MDQFNAMFENMPLGNYVAAAVILIVGIVVAYVLKGLVAGGINRTSFGKNAQTTGGNIGNSIGKAIFWLAILYTLYLALSRLSMGAYLEPVETLFRNIADIIPKLIGFGFTLFIGYIIAKVAKNATTSTLEAAQVDTLMSKTGVANASGSTGSLAKALGTLVFVLIIVPVIVAALGILDFEEVSIPLSNMLEGFLGYIPQLVAASLVLAASIFIGKFVSNFLASFLPSLGFDNSVNQVMMLDDGEGLKTSPSKTAGYVAFLIILVIGVSAAVNILGNDSLSRAFGAVQEFGGELLQAAILIVIGVFLANFISRFMASIISPKIATLVKYVFMLIFIFLGLSSLDPNGDIIPMAFGALVIGSAVAGAIAFGIGGRDWAGKVLNNAFPPANVKPIGKTTAAKKAPAKRATRK</sequence>
<dbReference type="PANTHER" id="PTHR30221">
    <property type="entry name" value="SMALL-CONDUCTANCE MECHANOSENSITIVE CHANNEL"/>
    <property type="match status" value="1"/>
</dbReference>
<keyword evidence="3" id="KW-1185">Reference proteome</keyword>
<dbReference type="AlphaFoldDB" id="A0A420WEB7"/>
<proteinExistence type="inferred from homology"/>
<evidence type="ECO:0000313" key="3">
    <source>
        <dbReference type="Proteomes" id="UP000282211"/>
    </source>
</evidence>
<dbReference type="EMBL" id="RBII01000002">
    <property type="protein sequence ID" value="RKQ69343.1"/>
    <property type="molecule type" value="Genomic_DNA"/>
</dbReference>
<feature type="transmembrane region" description="Helical" evidence="1">
    <location>
        <begin position="254"/>
        <end position="273"/>
    </location>
</feature>
<comment type="caution">
    <text evidence="2">The sequence shown here is derived from an EMBL/GenBank/DDBJ whole genome shotgun (WGS) entry which is preliminary data.</text>
</comment>
<keyword evidence="1 2" id="KW-0812">Transmembrane</keyword>
<keyword evidence="1" id="KW-0406">Ion transport</keyword>
<feature type="transmembrane region" description="Helical" evidence="1">
    <location>
        <begin position="322"/>
        <end position="342"/>
    </location>
</feature>
<keyword evidence="1" id="KW-0997">Cell inner membrane</keyword>
<comment type="caution">
    <text evidence="1">Lacks conserved residue(s) required for the propagation of feature annotation.</text>
</comment>
<comment type="similarity">
    <text evidence="1">Belongs to the MscS (TC 1.A.23) family.</text>
</comment>
<feature type="transmembrane region" description="Helical" evidence="1">
    <location>
        <begin position="196"/>
        <end position="217"/>
    </location>
</feature>
<name>A0A420WEB7_9PROT</name>
<dbReference type="Pfam" id="PF05552">
    <property type="entry name" value="MS_channel_1st_1"/>
    <property type="match status" value="2"/>
</dbReference>
<comment type="function">
    <text evidence="1">Mechanosensitive channel that participates in the regulation of osmotic pressure changes within the cell, opening in response to stretch forces in the membrane lipid bilayer, without the need for other proteins. Contributes to normal resistance to hypoosmotic shock. Forms an ion channel of 1.0 nanosiemens conductance with a slight preference for anions.</text>
</comment>
<feature type="transmembrane region" description="Helical" evidence="1">
    <location>
        <begin position="293"/>
        <end position="310"/>
    </location>
</feature>
<accession>A0A420WEB7</accession>
<organism evidence="2 3">
    <name type="scientific">Litorimonas taeanensis</name>
    <dbReference type="NCBI Taxonomy" id="568099"/>
    <lineage>
        <taxon>Bacteria</taxon>
        <taxon>Pseudomonadati</taxon>
        <taxon>Pseudomonadota</taxon>
        <taxon>Alphaproteobacteria</taxon>
        <taxon>Maricaulales</taxon>
        <taxon>Robiginitomaculaceae</taxon>
    </lineage>
</organism>
<keyword evidence="1" id="KW-1003">Cell membrane</keyword>
<dbReference type="GO" id="GO:0005886">
    <property type="term" value="C:plasma membrane"/>
    <property type="evidence" value="ECO:0007669"/>
    <property type="project" value="UniProtKB-SubCell"/>
</dbReference>
<feature type="transmembrane region" description="Helical" evidence="1">
    <location>
        <begin position="13"/>
        <end position="33"/>
    </location>
</feature>
<comment type="subunit">
    <text evidence="1">Homoheptamer.</text>
</comment>
<feature type="transmembrane region" description="Helical" evidence="1">
    <location>
        <begin position="348"/>
        <end position="370"/>
    </location>
</feature>
<keyword evidence="1" id="KW-0813">Transport</keyword>
<dbReference type="OrthoDB" id="7616157at2"/>
<feature type="transmembrane region" description="Helical" evidence="1">
    <location>
        <begin position="100"/>
        <end position="118"/>
    </location>
</feature>
<reference evidence="2 3" key="1">
    <citation type="submission" date="2018-10" db="EMBL/GenBank/DDBJ databases">
        <title>Genomic Encyclopedia of Type Strains, Phase IV (KMG-IV): sequencing the most valuable type-strain genomes for metagenomic binning, comparative biology and taxonomic classification.</title>
        <authorList>
            <person name="Goeker M."/>
        </authorList>
    </citation>
    <scope>NUCLEOTIDE SEQUENCE [LARGE SCALE GENOMIC DNA]</scope>
    <source>
        <strain evidence="2 3">DSM 22008</strain>
    </source>
</reference>
<dbReference type="PANTHER" id="PTHR30221:SF1">
    <property type="entry name" value="SMALL-CONDUCTANCE MECHANOSENSITIVE CHANNEL"/>
    <property type="match status" value="1"/>
</dbReference>
<dbReference type="InterPro" id="IPR008910">
    <property type="entry name" value="MSC_TM_helix"/>
</dbReference>
<gene>
    <name evidence="2" type="ORF">DES40_2143</name>
</gene>
<dbReference type="InterPro" id="IPR045275">
    <property type="entry name" value="MscS_archaea/bacteria_type"/>
</dbReference>